<dbReference type="SMART" id="SM00638">
    <property type="entry name" value="LPD_N"/>
    <property type="match status" value="1"/>
</dbReference>
<proteinExistence type="predicted"/>
<dbReference type="GeneID" id="110079758"/>
<dbReference type="InParanoid" id="A0A6J0TQC1"/>
<accession>A0A6J0TQC1</accession>
<evidence type="ECO:0000256" key="1">
    <source>
        <dbReference type="ARBA" id="ARBA00022553"/>
    </source>
</evidence>
<dbReference type="SUPFAM" id="SSF56968">
    <property type="entry name" value="Lipovitellin-phosvitin complex, beta-sheet shell regions"/>
    <property type="match status" value="3"/>
</dbReference>
<keyword evidence="3" id="KW-0758">Storage protein</keyword>
<dbReference type="Gene3D" id="2.20.90.10">
    <property type="entry name" value="Vitellinogen, beta-sheet shell domain"/>
    <property type="match status" value="1"/>
</dbReference>
<dbReference type="Pfam" id="PF00094">
    <property type="entry name" value="VWD"/>
    <property type="match status" value="1"/>
</dbReference>
<dbReference type="RefSeq" id="XP_020650736.2">
    <property type="nucleotide sequence ID" value="XM_020795077.2"/>
</dbReference>
<evidence type="ECO:0000256" key="6">
    <source>
        <dbReference type="PROSITE-ProRule" id="PRU00557"/>
    </source>
</evidence>
<dbReference type="InterPro" id="IPR015255">
    <property type="entry name" value="Vitellinogen_open_b-sht"/>
</dbReference>
<dbReference type="Gene3D" id="2.20.50.20">
    <property type="entry name" value="Lipovitellin. Chain A, domain 3"/>
    <property type="match status" value="1"/>
</dbReference>
<dbReference type="Gene3D" id="2.20.80.10">
    <property type="entry name" value="Lipovitellin-phosvitin complex, chain A, domain 4"/>
    <property type="match status" value="1"/>
</dbReference>
<protein>
    <submittedName>
        <fullName evidence="12">Vitellogenin-2-like</fullName>
    </submittedName>
</protein>
<reference evidence="12" key="1">
    <citation type="submission" date="2025-08" db="UniProtKB">
        <authorList>
            <consortium name="RefSeq"/>
        </authorList>
    </citation>
    <scope>IDENTIFICATION</scope>
</reference>
<comment type="caution">
    <text evidence="6">Lacks conserved residue(s) required for the propagation of feature annotation.</text>
</comment>
<dbReference type="SMART" id="SM01170">
    <property type="entry name" value="DUF1944"/>
    <property type="match status" value="1"/>
</dbReference>
<evidence type="ECO:0000259" key="10">
    <source>
        <dbReference type="PROSITE" id="PS51233"/>
    </source>
</evidence>
<feature type="disulfide bond" evidence="6">
    <location>
        <begin position="162"/>
        <end position="188"/>
    </location>
</feature>
<dbReference type="InterPro" id="IPR001747">
    <property type="entry name" value="Vitellogenin_N"/>
</dbReference>
<feature type="disulfide bond" evidence="6">
    <location>
        <begin position="204"/>
        <end position="207"/>
    </location>
</feature>
<keyword evidence="2 8" id="KW-0732">Signal</keyword>
<gene>
    <name evidence="12" type="primary">LOC110079758</name>
</gene>
<dbReference type="GO" id="GO:0071391">
    <property type="term" value="P:cellular response to estrogen stimulus"/>
    <property type="evidence" value="ECO:0007669"/>
    <property type="project" value="TreeGrafter"/>
</dbReference>
<dbReference type="InterPro" id="IPR015819">
    <property type="entry name" value="Lipid_transp_b-sht_shell"/>
</dbReference>
<keyword evidence="11" id="KW-1185">Reference proteome</keyword>
<dbReference type="PANTHER" id="PTHR23345:SF15">
    <property type="entry name" value="VITELLOGENIN 1-RELATED"/>
    <property type="match status" value="1"/>
</dbReference>
<dbReference type="GO" id="GO:0032355">
    <property type="term" value="P:response to estradiol"/>
    <property type="evidence" value="ECO:0007669"/>
    <property type="project" value="TreeGrafter"/>
</dbReference>
<feature type="chain" id="PRO_5045978732" evidence="8">
    <location>
        <begin position="16"/>
        <end position="1474"/>
    </location>
</feature>
<organism evidence="11 12">
    <name type="scientific">Pogona vitticeps</name>
    <name type="common">central bearded dragon</name>
    <dbReference type="NCBI Taxonomy" id="103695"/>
    <lineage>
        <taxon>Eukaryota</taxon>
        <taxon>Metazoa</taxon>
        <taxon>Chordata</taxon>
        <taxon>Craniata</taxon>
        <taxon>Vertebrata</taxon>
        <taxon>Euteleostomi</taxon>
        <taxon>Lepidosauria</taxon>
        <taxon>Squamata</taxon>
        <taxon>Bifurcata</taxon>
        <taxon>Unidentata</taxon>
        <taxon>Episquamata</taxon>
        <taxon>Toxicofera</taxon>
        <taxon>Iguania</taxon>
        <taxon>Acrodonta</taxon>
        <taxon>Agamidae</taxon>
        <taxon>Amphibolurinae</taxon>
        <taxon>Pogona</taxon>
    </lineage>
</organism>
<dbReference type="Pfam" id="PF01347">
    <property type="entry name" value="Vitellogenin_N"/>
    <property type="match status" value="1"/>
</dbReference>
<dbReference type="Pfam" id="PF09175">
    <property type="entry name" value="Vit_b-sht_shell"/>
    <property type="match status" value="1"/>
</dbReference>
<dbReference type="Gene3D" id="1.25.10.20">
    <property type="entry name" value="Vitellinogen, superhelical"/>
    <property type="match status" value="1"/>
</dbReference>
<evidence type="ECO:0000256" key="3">
    <source>
        <dbReference type="ARBA" id="ARBA00022761"/>
    </source>
</evidence>
<sequence>MRGIVFALLLTFVGCQKNDPVPRFADTKSYLYSYKGLILNGFEKGTSAKSGLKITCQVKISRVSQELHVLKVLSPQLEDFSGIWRKDPFTKASRVTERIGLCFTQVYTFEYKKGQIINIHAPEDVSVMCVNIIRGILNLLQLTIEESQNVYELQEVGIKGTCLTKYFIQKDKNKNKFTVSRTKDLQNCTAEVVKNIGMAYIRPCPTCPVITTNTRRTVTFNYNLKYTDTGALITHVESQEVHEMSPFNDLSSTTVMQAKQKLTLIETAANQERVPEFLLKNHGNLHYEFPEDLPQMATHLINTQSPELRIVETLEQLIHHNWLQVYKEIPAKFLELVELCRAATQEDLASVWKQFANRRPYRHWLLSAVTAAGTRSTFLFLKQGIHNEDFGILESTITLTLALHLTKTDKVTLEAAADLMTCPAIQKSPILRKLTYLGFGSMVNRHCSVSSQCSAEILQPLHDLAMAADVSHEEDMSLALKAIGNAGEPASLNYIKKFLPGFSLAAKSLPEKLQMNAVLALRKIARKKATTVRKMVFQIMANDTISPQVRMVACIVFFETKPSLLLVTAAASVAQRDSSLQFASFVTSHMKALAMGRIPQLEYLSAACNIALKMLSRRLEDLGFRYSKVFHSDTYILDWRVGALGRLYVMNSPRTLFQALIAKLRGFYARSAMDIVEVGLYLEGLTDFLKRQDLQFFQDLTYKKLKELAKLLQQWKEQPSEKPMVSGYLKLFSHEIVFGSLDGEFVRMVEKLLNRSAELLITLIRKGLMGTWTQPIMIGELRQIVPICVGFPLEFGLYSSGVVHAAAKLNGQISTPMTGDFKFDHLLETNMHLSAEMTSSVCTDVVAVMGINTPYFQNGLKLHVQFHTGLPVNFDVNIDMDKESLTFETIPVETETELFDLRAELYAISRSVDVPNSAKIFQIFPEVESDVPDHSFKFSKEYDVVQQSMKYDFASKKFISNRKEQLRYMEGKILKPPAFYFELPALGYQTVLTLKHCEAVFLKEMYLPKILEICEIKLTLAPVGAARTKIQLEVQAGSRAGSEIIQQWEGDAESSSSEERKAKRKKKKIQKTERNEQPQFLRHSKASSGLTTTLSTIQNDRKRTVFHLVLHDELHSITPAVQVFVSHLNGSKRMKICAEVSILDYQHAKGYLKWGQDCQDYRIEGNISYGQFSGYPAMQIKLEWPSIPPQIEDVARELLTFIPGTAYMLGWSEVEQKNPPQEASVVVALMSPRTCDLILRLPHVTIYDTNIKFPVSLPVRQHTEALAVPSRAWDFVSYLPTLVAENLKGHCSVSEDSVTTFNGVNFQYIMPTSSYHVLAWDCSSEMKFLVIAKKVEQPSHLKIIHVKLANLDVDVLSSNGHVQMRINGTEILEENLPYVSTSGGYIFINCDKNGFLLKAPENGIEKLFYDGNNLKIQVPFWMSGKNCGICGRYDAEYEQEYKMPNGNIAENAKSFAQSWVVPEDWVTAFAALPQ</sequence>
<feature type="domain" description="Vitellogenin" evidence="9">
    <location>
        <begin position="24"/>
        <end position="661"/>
    </location>
</feature>
<dbReference type="InterPro" id="IPR015816">
    <property type="entry name" value="Vitellinogen_b-sht_N"/>
</dbReference>
<name>A0A6J0TQC1_9SAUR</name>
<evidence type="ECO:0000256" key="5">
    <source>
        <dbReference type="ARBA" id="ARBA00023180"/>
    </source>
</evidence>
<dbReference type="InterPro" id="IPR015258">
    <property type="entry name" value="Vitellinogen_b-sht_shell"/>
</dbReference>
<evidence type="ECO:0000313" key="11">
    <source>
        <dbReference type="Proteomes" id="UP001652642"/>
    </source>
</evidence>
<dbReference type="GO" id="GO:0045735">
    <property type="term" value="F:nutrient reservoir activity"/>
    <property type="evidence" value="ECO:0007669"/>
    <property type="project" value="UniProtKB-KW"/>
</dbReference>
<evidence type="ECO:0000256" key="8">
    <source>
        <dbReference type="SAM" id="SignalP"/>
    </source>
</evidence>
<dbReference type="Pfam" id="PF09172">
    <property type="entry name" value="Vit_open_b-sht"/>
    <property type="match status" value="1"/>
</dbReference>
<dbReference type="SMART" id="SM00216">
    <property type="entry name" value="VWD"/>
    <property type="match status" value="1"/>
</dbReference>
<dbReference type="SMART" id="SM01169">
    <property type="entry name" value="DUF1943"/>
    <property type="match status" value="1"/>
</dbReference>
<dbReference type="PANTHER" id="PTHR23345">
    <property type="entry name" value="VITELLOGENIN-RELATED"/>
    <property type="match status" value="1"/>
</dbReference>
<dbReference type="KEGG" id="pvt:110079758"/>
<feature type="signal peptide" evidence="8">
    <location>
        <begin position="1"/>
        <end position="15"/>
    </location>
</feature>
<dbReference type="InterPro" id="IPR050733">
    <property type="entry name" value="Vitellogenin/Apolipophorin"/>
</dbReference>
<dbReference type="InterPro" id="IPR001846">
    <property type="entry name" value="VWF_type-D"/>
</dbReference>
<dbReference type="InterPro" id="IPR011030">
    <property type="entry name" value="Lipovitellin_superhlx_dom"/>
</dbReference>
<dbReference type="Gene3D" id="2.30.230.10">
    <property type="entry name" value="Lipovitellin, beta-sheet shell regions, chain A"/>
    <property type="match status" value="1"/>
</dbReference>
<evidence type="ECO:0000256" key="7">
    <source>
        <dbReference type="SAM" id="MobiDB-lite"/>
    </source>
</evidence>
<keyword evidence="5" id="KW-0325">Glycoprotein</keyword>
<feature type="region of interest" description="Disordered" evidence="7">
    <location>
        <begin position="1048"/>
        <end position="1088"/>
    </location>
</feature>
<keyword evidence="1" id="KW-0597">Phosphoprotein</keyword>
<dbReference type="OrthoDB" id="5956066at2759"/>
<dbReference type="InterPro" id="IPR015817">
    <property type="entry name" value="Vitellinogen_open_b-sht_sub1"/>
</dbReference>
<dbReference type="InterPro" id="IPR037088">
    <property type="entry name" value="Vitellinogen_b-sht_shell_sf"/>
</dbReference>
<dbReference type="PROSITE" id="PS51211">
    <property type="entry name" value="VITELLOGENIN"/>
    <property type="match status" value="1"/>
</dbReference>
<evidence type="ECO:0000256" key="2">
    <source>
        <dbReference type="ARBA" id="ARBA00022729"/>
    </source>
</evidence>
<dbReference type="GO" id="GO:0005319">
    <property type="term" value="F:lipid transporter activity"/>
    <property type="evidence" value="ECO:0007669"/>
    <property type="project" value="InterPro"/>
</dbReference>
<feature type="domain" description="VWFD" evidence="10">
    <location>
        <begin position="1289"/>
        <end position="1467"/>
    </location>
</feature>
<keyword evidence="4 6" id="KW-1015">Disulfide bond</keyword>
<dbReference type="PROSITE" id="PS51233">
    <property type="entry name" value="VWFD"/>
    <property type="match status" value="1"/>
</dbReference>
<evidence type="ECO:0000256" key="4">
    <source>
        <dbReference type="ARBA" id="ARBA00023157"/>
    </source>
</evidence>
<dbReference type="SUPFAM" id="SSF48431">
    <property type="entry name" value="Lipovitellin-phosvitin complex, superhelical domain"/>
    <property type="match status" value="1"/>
</dbReference>
<evidence type="ECO:0000259" key="9">
    <source>
        <dbReference type="PROSITE" id="PS51211"/>
    </source>
</evidence>
<evidence type="ECO:0000313" key="12">
    <source>
        <dbReference type="RefSeq" id="XP_020650736.2"/>
    </source>
</evidence>
<dbReference type="Proteomes" id="UP001652642">
    <property type="component" value="Chromosome 4"/>
</dbReference>
<dbReference type="PROSITE" id="PS51257">
    <property type="entry name" value="PROKAR_LIPOPROTEIN"/>
    <property type="match status" value="1"/>
</dbReference>